<sequence length="199" mass="22845">MHHQNVSRSDPSCHCQNQGKKKALRRSTFQDNAVAGEILVTVHVYHVKNLAMASPSPQSEVKFESLMDQQCIILSSSDLFDQNAVLTWLLIFWDYLITLDNEVCPYTSSHVGLSTDQLKDYFVLGASSFWHGPISVWHLKIGWAVLRKTVDQILILCRVHLENVPGCTVFISSMRNMQLSQKELMMPMLWVLNQAWFYM</sequence>
<dbReference type="InParanoid" id="A0A2H3CVL3"/>
<name>A0A2H3CVL3_ARMGA</name>
<keyword evidence="2" id="KW-1185">Reference proteome</keyword>
<organism evidence="1 2">
    <name type="scientific">Armillaria gallica</name>
    <name type="common">Bulbous honey fungus</name>
    <name type="synonym">Armillaria bulbosa</name>
    <dbReference type="NCBI Taxonomy" id="47427"/>
    <lineage>
        <taxon>Eukaryota</taxon>
        <taxon>Fungi</taxon>
        <taxon>Dikarya</taxon>
        <taxon>Basidiomycota</taxon>
        <taxon>Agaricomycotina</taxon>
        <taxon>Agaricomycetes</taxon>
        <taxon>Agaricomycetidae</taxon>
        <taxon>Agaricales</taxon>
        <taxon>Marasmiineae</taxon>
        <taxon>Physalacriaceae</taxon>
        <taxon>Armillaria</taxon>
    </lineage>
</organism>
<reference evidence="2" key="1">
    <citation type="journal article" date="2017" name="Nat. Ecol. Evol.">
        <title>Genome expansion and lineage-specific genetic innovations in the forest pathogenic fungi Armillaria.</title>
        <authorList>
            <person name="Sipos G."/>
            <person name="Prasanna A.N."/>
            <person name="Walter M.C."/>
            <person name="O'Connor E."/>
            <person name="Balint B."/>
            <person name="Krizsan K."/>
            <person name="Kiss B."/>
            <person name="Hess J."/>
            <person name="Varga T."/>
            <person name="Slot J."/>
            <person name="Riley R."/>
            <person name="Boka B."/>
            <person name="Rigling D."/>
            <person name="Barry K."/>
            <person name="Lee J."/>
            <person name="Mihaltcheva S."/>
            <person name="LaButti K."/>
            <person name="Lipzen A."/>
            <person name="Waldron R."/>
            <person name="Moloney N.M."/>
            <person name="Sperisen C."/>
            <person name="Kredics L."/>
            <person name="Vagvoelgyi C."/>
            <person name="Patrignani A."/>
            <person name="Fitzpatrick D."/>
            <person name="Nagy I."/>
            <person name="Doyle S."/>
            <person name="Anderson J.B."/>
            <person name="Grigoriev I.V."/>
            <person name="Gueldener U."/>
            <person name="Muensterkoetter M."/>
            <person name="Nagy L.G."/>
        </authorList>
    </citation>
    <scope>NUCLEOTIDE SEQUENCE [LARGE SCALE GENOMIC DNA]</scope>
    <source>
        <strain evidence="2">Ar21-2</strain>
    </source>
</reference>
<evidence type="ECO:0000313" key="2">
    <source>
        <dbReference type="Proteomes" id="UP000217790"/>
    </source>
</evidence>
<dbReference type="AlphaFoldDB" id="A0A2H3CVL3"/>
<gene>
    <name evidence="1" type="ORF">ARMGADRAFT_1034977</name>
</gene>
<evidence type="ECO:0000313" key="1">
    <source>
        <dbReference type="EMBL" id="PBK87079.1"/>
    </source>
</evidence>
<proteinExistence type="predicted"/>
<protein>
    <submittedName>
        <fullName evidence="1">Uncharacterized protein</fullName>
    </submittedName>
</protein>
<dbReference type="EMBL" id="KZ293680">
    <property type="protein sequence ID" value="PBK87079.1"/>
    <property type="molecule type" value="Genomic_DNA"/>
</dbReference>
<dbReference type="Proteomes" id="UP000217790">
    <property type="component" value="Unassembled WGS sequence"/>
</dbReference>
<accession>A0A2H3CVL3</accession>